<dbReference type="EC" id="5.2.1.8" evidence="8"/>
<feature type="domain" description="RRM" evidence="10">
    <location>
        <begin position="253"/>
        <end position="331"/>
    </location>
</feature>
<comment type="subcellular location">
    <subcellularLocation>
        <location evidence="2 8">Nucleus</location>
    </subcellularLocation>
</comment>
<dbReference type="PROSITE" id="PS50072">
    <property type="entry name" value="CSA_PPIASE_2"/>
    <property type="match status" value="1"/>
</dbReference>
<dbReference type="PRINTS" id="PR00153">
    <property type="entry name" value="CSAPPISMRASE"/>
</dbReference>
<dbReference type="GO" id="GO:0005634">
    <property type="term" value="C:nucleus"/>
    <property type="evidence" value="ECO:0007669"/>
    <property type="project" value="UniProtKB-SubCell"/>
</dbReference>
<dbReference type="InterPro" id="IPR002130">
    <property type="entry name" value="Cyclophilin-type_PPIase_dom"/>
</dbReference>
<comment type="catalytic activity">
    <reaction evidence="1 8">
        <text>[protein]-peptidylproline (omega=180) = [protein]-peptidylproline (omega=0)</text>
        <dbReference type="Rhea" id="RHEA:16237"/>
        <dbReference type="Rhea" id="RHEA-COMP:10747"/>
        <dbReference type="Rhea" id="RHEA-COMP:10748"/>
        <dbReference type="ChEBI" id="CHEBI:83833"/>
        <dbReference type="ChEBI" id="CHEBI:83834"/>
        <dbReference type="EC" id="5.2.1.8"/>
    </reaction>
</comment>
<comment type="similarity">
    <text evidence="8">Belongs to the cyclophilin-type PPIase family. PPIL4 subfamily.</text>
</comment>
<dbReference type="PANTHER" id="PTHR45843:SF1">
    <property type="entry name" value="PEPTIDYL-PROLYL CIS-TRANS ISOMERASE-LIKE 4"/>
    <property type="match status" value="1"/>
</dbReference>
<sequence>MSVILETSKGNITVDLYTDVAPKACENFLKLCKIKYYNFSLFTEVQQGFIVKAGRSIWYEEDSSIWGLIEGKQKRYFKDEIKKEVKHDKVGLLCMANLAPNQNASEFYITTGAPLPSLDGKHTIFGEVVDDASDVEESEDPLKLSSLQVLELINSAHCLEGVPYQDIRIRHTIVLVDPFEDDPRIWCPSRSPSPTREMLETGRVPDDFDPKVNIAKSQDQKERELIESEARVSTHILEMVGDIPDADMKPPENVLFVCKLNPVTCNEDLAIAFGRFGQILSVEIIYDHVTNESLGYGFVEFQTKEQCEEAYIKMNNVCIDDRRIVVNFCQSVAKHRLKACKQEREECVEKSSEAVKDNAVKKVATASGIPNIKKAK</sequence>
<dbReference type="SUPFAM" id="SSF54928">
    <property type="entry name" value="RNA-binding domain, RBD"/>
    <property type="match status" value="1"/>
</dbReference>
<dbReference type="EMBL" id="JALNTZ010000235">
    <property type="protein sequence ID" value="KAJ3636318.1"/>
    <property type="molecule type" value="Genomic_DNA"/>
</dbReference>
<keyword evidence="3 7" id="KW-0694">RNA-binding</keyword>
<dbReference type="GO" id="GO:0003723">
    <property type="term" value="F:RNA binding"/>
    <property type="evidence" value="ECO:0007669"/>
    <property type="project" value="UniProtKB-UniRule"/>
</dbReference>
<protein>
    <recommendedName>
        <fullName evidence="8">Peptidyl-prolyl cis-trans isomerase</fullName>
        <shortName evidence="8">PPIase</shortName>
        <ecNumber evidence="8">5.2.1.8</ecNumber>
    </recommendedName>
</protein>
<gene>
    <name evidence="11" type="ORF">Zmor_008781</name>
</gene>
<keyword evidence="6 8" id="KW-0539">Nucleus</keyword>
<evidence type="ECO:0000313" key="11">
    <source>
        <dbReference type="EMBL" id="KAJ3636318.1"/>
    </source>
</evidence>
<reference evidence="11" key="1">
    <citation type="journal article" date="2023" name="G3 (Bethesda)">
        <title>Whole genome assemblies of Zophobas morio and Tenebrio molitor.</title>
        <authorList>
            <person name="Kaur S."/>
            <person name="Stinson S.A."/>
            <person name="diCenzo G.C."/>
        </authorList>
    </citation>
    <scope>NUCLEOTIDE SEQUENCE</scope>
    <source>
        <strain evidence="11">QUZm001</strain>
    </source>
</reference>
<dbReference type="PANTHER" id="PTHR45843">
    <property type="entry name" value="PEPTIDYL-PROLYL CIS-TRANS ISOMERASE-LIKE 4"/>
    <property type="match status" value="1"/>
</dbReference>
<evidence type="ECO:0000259" key="10">
    <source>
        <dbReference type="PROSITE" id="PS50102"/>
    </source>
</evidence>
<evidence type="ECO:0000256" key="2">
    <source>
        <dbReference type="ARBA" id="ARBA00004123"/>
    </source>
</evidence>
<comment type="caution">
    <text evidence="11">The sequence shown here is derived from an EMBL/GenBank/DDBJ whole genome shotgun (WGS) entry which is preliminary data.</text>
</comment>
<name>A0AA38HK60_9CUCU</name>
<dbReference type="CDD" id="cd12235">
    <property type="entry name" value="RRM_PPIL4"/>
    <property type="match status" value="1"/>
</dbReference>
<dbReference type="InterPro" id="IPR035542">
    <property type="entry name" value="CRIP"/>
</dbReference>
<evidence type="ECO:0000256" key="1">
    <source>
        <dbReference type="ARBA" id="ARBA00000971"/>
    </source>
</evidence>
<evidence type="ECO:0000259" key="9">
    <source>
        <dbReference type="PROSITE" id="PS50072"/>
    </source>
</evidence>
<dbReference type="InterPro" id="IPR035979">
    <property type="entry name" value="RBD_domain_sf"/>
</dbReference>
<evidence type="ECO:0000256" key="3">
    <source>
        <dbReference type="ARBA" id="ARBA00022884"/>
    </source>
</evidence>
<dbReference type="InterPro" id="IPR000504">
    <property type="entry name" value="RRM_dom"/>
</dbReference>
<dbReference type="InterPro" id="IPR029000">
    <property type="entry name" value="Cyclophilin-like_dom_sf"/>
</dbReference>
<evidence type="ECO:0000256" key="6">
    <source>
        <dbReference type="ARBA" id="ARBA00023242"/>
    </source>
</evidence>
<keyword evidence="5 8" id="KW-0413">Isomerase</keyword>
<dbReference type="AlphaFoldDB" id="A0AA38HK60"/>
<evidence type="ECO:0000313" key="12">
    <source>
        <dbReference type="Proteomes" id="UP001168821"/>
    </source>
</evidence>
<dbReference type="Pfam" id="PF00076">
    <property type="entry name" value="RRM_1"/>
    <property type="match status" value="1"/>
</dbReference>
<comment type="function">
    <text evidence="8">PPIases accelerate the folding of proteins. It catalyzes the cis-trans isomerization of proline imidic peptide bonds in oligopeptides.</text>
</comment>
<evidence type="ECO:0000256" key="7">
    <source>
        <dbReference type="PROSITE-ProRule" id="PRU00176"/>
    </source>
</evidence>
<proteinExistence type="inferred from homology"/>
<organism evidence="11 12">
    <name type="scientific">Zophobas morio</name>
    <dbReference type="NCBI Taxonomy" id="2755281"/>
    <lineage>
        <taxon>Eukaryota</taxon>
        <taxon>Metazoa</taxon>
        <taxon>Ecdysozoa</taxon>
        <taxon>Arthropoda</taxon>
        <taxon>Hexapoda</taxon>
        <taxon>Insecta</taxon>
        <taxon>Pterygota</taxon>
        <taxon>Neoptera</taxon>
        <taxon>Endopterygota</taxon>
        <taxon>Coleoptera</taxon>
        <taxon>Polyphaga</taxon>
        <taxon>Cucujiformia</taxon>
        <taxon>Tenebrionidae</taxon>
        <taxon>Zophobas</taxon>
    </lineage>
</organism>
<dbReference type="Pfam" id="PF00160">
    <property type="entry name" value="Pro_isomerase"/>
    <property type="match status" value="1"/>
</dbReference>
<feature type="domain" description="PPIase cyclophilin-type" evidence="9">
    <location>
        <begin position="1"/>
        <end position="174"/>
    </location>
</feature>
<evidence type="ECO:0000256" key="4">
    <source>
        <dbReference type="ARBA" id="ARBA00023110"/>
    </source>
</evidence>
<dbReference type="Gene3D" id="2.40.100.10">
    <property type="entry name" value="Cyclophilin-like"/>
    <property type="match status" value="1"/>
</dbReference>
<keyword evidence="4 8" id="KW-0697">Rotamase</keyword>
<dbReference type="SUPFAM" id="SSF50891">
    <property type="entry name" value="Cyclophilin-like"/>
    <property type="match status" value="1"/>
</dbReference>
<dbReference type="SMART" id="SM00360">
    <property type="entry name" value="RRM"/>
    <property type="match status" value="1"/>
</dbReference>
<evidence type="ECO:0000256" key="5">
    <source>
        <dbReference type="ARBA" id="ARBA00023235"/>
    </source>
</evidence>
<dbReference type="InterPro" id="IPR012677">
    <property type="entry name" value="Nucleotide-bd_a/b_plait_sf"/>
</dbReference>
<evidence type="ECO:0000256" key="8">
    <source>
        <dbReference type="RuleBase" id="RU365081"/>
    </source>
</evidence>
<dbReference type="PROSITE" id="PS50102">
    <property type="entry name" value="RRM"/>
    <property type="match status" value="1"/>
</dbReference>
<keyword evidence="12" id="KW-1185">Reference proteome</keyword>
<dbReference type="GO" id="GO:0003755">
    <property type="term" value="F:peptidyl-prolyl cis-trans isomerase activity"/>
    <property type="evidence" value="ECO:0007669"/>
    <property type="project" value="UniProtKB-UniRule"/>
</dbReference>
<accession>A0AA38HK60</accession>
<dbReference type="Proteomes" id="UP001168821">
    <property type="component" value="Unassembled WGS sequence"/>
</dbReference>
<dbReference type="Gene3D" id="3.30.70.330">
    <property type="match status" value="1"/>
</dbReference>